<dbReference type="PANTHER" id="PTHR31942">
    <property type="entry name" value="MLO-LIKE PROTEIN 1"/>
    <property type="match status" value="1"/>
</dbReference>
<feature type="compositionally biased region" description="Low complexity" evidence="10">
    <location>
        <begin position="540"/>
        <end position="559"/>
    </location>
</feature>
<reference evidence="13" key="1">
    <citation type="journal article" date="2013" name="Nat. Genet.">
        <title>The Capsella rubella genome and the genomic consequences of rapid mating system evolution.</title>
        <authorList>
            <person name="Slotte T."/>
            <person name="Hazzouri K.M."/>
            <person name="Agren J.A."/>
            <person name="Koenig D."/>
            <person name="Maumus F."/>
            <person name="Guo Y.L."/>
            <person name="Steige K."/>
            <person name="Platts A.E."/>
            <person name="Escobar J.S."/>
            <person name="Newman L.K."/>
            <person name="Wang W."/>
            <person name="Mandakova T."/>
            <person name="Vello E."/>
            <person name="Smith L.M."/>
            <person name="Henz S.R."/>
            <person name="Steffen J."/>
            <person name="Takuno S."/>
            <person name="Brandvain Y."/>
            <person name="Coop G."/>
            <person name="Andolfatto P."/>
            <person name="Hu T.T."/>
            <person name="Blanchette M."/>
            <person name="Clark R.M."/>
            <person name="Quesneville H."/>
            <person name="Nordborg M."/>
            <person name="Gaut B.S."/>
            <person name="Lysak M.A."/>
            <person name="Jenkins J."/>
            <person name="Grimwood J."/>
            <person name="Chapman J."/>
            <person name="Prochnik S."/>
            <person name="Shu S."/>
            <person name="Rokhsar D."/>
            <person name="Schmutz J."/>
            <person name="Weigel D."/>
            <person name="Wright S.I."/>
        </authorList>
    </citation>
    <scope>NUCLEOTIDE SEQUENCE [LARGE SCALE GENOMIC DNA]</scope>
    <source>
        <strain evidence="13">cv. Monte Gargano</strain>
    </source>
</reference>
<keyword evidence="5 9" id="KW-0112">Calmodulin-binding</keyword>
<sequence length="590" mass="66744">KNLSLTHSFIFSSSSRPDIPVWYIRKKDSSFVRFIFVVLRFKILFLFYFISLQRDFVGRKMGHGGEGMSLEFTPTWVVAGVCTVIVAISLAVERLLHYFGTVLKKKKQKPLYEALQKVKEELMLLGFISLLLTVFQGLISKLCVKEDVLMHMLPCSLHSRAEAEESGHKNVTAKEHFQSFLPIVGTTRRLLAEHAAAQAGYCTQKHKVPLLSVEALHHLHIFIFVLAISHVTFCVLTVIFGSTRIHQWKKWEDMIADEKFDPETALRKKRVTHVHNHAFIKEHFLGIGKDSVILGWTLSFFKQFYGSVTKSDYVTLRLGFITTHCKGNPKLNFHKYMMRALEDDFKQVVGISWYLWIFVVIFLLLNVNGWHTYFWIAFIPFILLLAVGTKLEHVISQLAHEVAEKHIAIEGDLVVKPSDEHFWFSKPQIVLYLIHFILFQNAFEIAFFFWIWVTYGFDSCIMGQVRYIVPRLVIGVFIQVLCSYSTLPLYAIVSQMGSSFKKAIFEENVQVGLVGWAQKVKQKRDLKTAASNGSEGDSQAGPGPDAGSAPSAGSAPAAGPGAGFAGIQLSRLRNNAAGDKNNEITPDHNN</sequence>
<dbReference type="GO" id="GO:0006952">
    <property type="term" value="P:defense response"/>
    <property type="evidence" value="ECO:0007669"/>
    <property type="project" value="UniProtKB-KW"/>
</dbReference>
<dbReference type="GO" id="GO:0016020">
    <property type="term" value="C:membrane"/>
    <property type="evidence" value="ECO:0007669"/>
    <property type="project" value="UniProtKB-SubCell"/>
</dbReference>
<evidence type="ECO:0000256" key="6">
    <source>
        <dbReference type="ARBA" id="ARBA00022989"/>
    </source>
</evidence>
<dbReference type="Pfam" id="PF03094">
    <property type="entry name" value="Mlo"/>
    <property type="match status" value="1"/>
</dbReference>
<dbReference type="EMBL" id="KB870810">
    <property type="protein sequence ID" value="EOA20239.1"/>
    <property type="molecule type" value="Genomic_DNA"/>
</dbReference>
<feature type="region of interest" description="Disordered" evidence="10">
    <location>
        <begin position="527"/>
        <end position="564"/>
    </location>
</feature>
<name>R0GTM1_9BRAS</name>
<evidence type="ECO:0000313" key="13">
    <source>
        <dbReference type="Proteomes" id="UP000029121"/>
    </source>
</evidence>
<evidence type="ECO:0000256" key="2">
    <source>
        <dbReference type="ARBA" id="ARBA00006574"/>
    </source>
</evidence>
<feature type="transmembrane region" description="Helical" evidence="11">
    <location>
        <begin position="429"/>
        <end position="452"/>
    </location>
</feature>
<organism evidence="12 13">
    <name type="scientific">Capsella rubella</name>
    <dbReference type="NCBI Taxonomy" id="81985"/>
    <lineage>
        <taxon>Eukaryota</taxon>
        <taxon>Viridiplantae</taxon>
        <taxon>Streptophyta</taxon>
        <taxon>Embryophyta</taxon>
        <taxon>Tracheophyta</taxon>
        <taxon>Spermatophyta</taxon>
        <taxon>Magnoliopsida</taxon>
        <taxon>eudicotyledons</taxon>
        <taxon>Gunneridae</taxon>
        <taxon>Pentapetalae</taxon>
        <taxon>rosids</taxon>
        <taxon>malvids</taxon>
        <taxon>Brassicales</taxon>
        <taxon>Brassicaceae</taxon>
        <taxon>Camelineae</taxon>
        <taxon>Capsella</taxon>
    </lineage>
</organism>
<evidence type="ECO:0000256" key="8">
    <source>
        <dbReference type="ARBA" id="ARBA00023265"/>
    </source>
</evidence>
<feature type="transmembrane region" description="Helical" evidence="11">
    <location>
        <begin position="76"/>
        <end position="101"/>
    </location>
</feature>
<dbReference type="Proteomes" id="UP000029121">
    <property type="component" value="Unassembled WGS sequence"/>
</dbReference>
<keyword evidence="3 9" id="KW-0812">Transmembrane</keyword>
<accession>R0GTM1</accession>
<dbReference type="InterPro" id="IPR004326">
    <property type="entry name" value="Mlo"/>
</dbReference>
<keyword evidence="7 9" id="KW-0472">Membrane</keyword>
<comment type="similarity">
    <text evidence="2 9">Belongs to the MLO family.</text>
</comment>
<dbReference type="GO" id="GO:0005516">
    <property type="term" value="F:calmodulin binding"/>
    <property type="evidence" value="ECO:0007669"/>
    <property type="project" value="UniProtKB-KW"/>
</dbReference>
<dbReference type="eggNOG" id="KOG0017">
    <property type="taxonomic scope" value="Eukaryota"/>
</dbReference>
<proteinExistence type="inferred from homology"/>
<evidence type="ECO:0000256" key="3">
    <source>
        <dbReference type="ARBA" id="ARBA00022692"/>
    </source>
</evidence>
<dbReference type="STRING" id="81985.R0GTM1"/>
<evidence type="ECO:0000256" key="11">
    <source>
        <dbReference type="SAM" id="Phobius"/>
    </source>
</evidence>
<comment type="domain">
    <text evidence="9">The C-terminus contains a calmodulin-binding domain, which binds calmodulin in a calcium-dependent fashion.</text>
</comment>
<evidence type="ECO:0000256" key="10">
    <source>
        <dbReference type="SAM" id="MobiDB-lite"/>
    </source>
</evidence>
<evidence type="ECO:0000256" key="5">
    <source>
        <dbReference type="ARBA" id="ARBA00022860"/>
    </source>
</evidence>
<dbReference type="AlphaFoldDB" id="R0GTM1"/>
<keyword evidence="6 9" id="KW-1133">Transmembrane helix</keyword>
<feature type="transmembrane region" description="Helical" evidence="11">
    <location>
        <begin position="219"/>
        <end position="240"/>
    </location>
</feature>
<protein>
    <recommendedName>
        <fullName evidence="9">MLO-like protein</fullName>
    </recommendedName>
</protein>
<evidence type="ECO:0000256" key="4">
    <source>
        <dbReference type="ARBA" id="ARBA00022821"/>
    </source>
</evidence>
<dbReference type="PANTHER" id="PTHR31942:SF52">
    <property type="entry name" value="MLO-LIKE PROTEIN 1"/>
    <property type="match status" value="1"/>
</dbReference>
<comment type="subcellular location">
    <subcellularLocation>
        <location evidence="1 9">Membrane</location>
        <topology evidence="1 9">Multi-pass membrane protein</topology>
    </subcellularLocation>
</comment>
<evidence type="ECO:0000256" key="9">
    <source>
        <dbReference type="RuleBase" id="RU280816"/>
    </source>
</evidence>
<gene>
    <name evidence="9" type="primary">MLO</name>
    <name evidence="12" type="ORF">CARUB_v10000540mg</name>
</gene>
<feature type="transmembrane region" description="Helical" evidence="11">
    <location>
        <begin position="472"/>
        <end position="493"/>
    </location>
</feature>
<keyword evidence="13" id="KW-1185">Reference proteome</keyword>
<feature type="transmembrane region" description="Helical" evidence="11">
    <location>
        <begin position="31"/>
        <end position="50"/>
    </location>
</feature>
<evidence type="ECO:0000313" key="12">
    <source>
        <dbReference type="EMBL" id="EOA20239.1"/>
    </source>
</evidence>
<feature type="non-terminal residue" evidence="12">
    <location>
        <position position="1"/>
    </location>
</feature>
<comment type="function">
    <text evidence="9">May be involved in modulation of pathogen defense and leaf cell death.</text>
</comment>
<feature type="transmembrane region" description="Helical" evidence="11">
    <location>
        <begin position="122"/>
        <end position="139"/>
    </location>
</feature>
<feature type="transmembrane region" description="Helical" evidence="11">
    <location>
        <begin position="373"/>
        <end position="391"/>
    </location>
</feature>
<feature type="transmembrane region" description="Helical" evidence="11">
    <location>
        <begin position="348"/>
        <end position="367"/>
    </location>
</feature>
<evidence type="ECO:0000256" key="7">
    <source>
        <dbReference type="ARBA" id="ARBA00023136"/>
    </source>
</evidence>
<keyword evidence="8 9" id="KW-0568">Pathogenesis-related protein</keyword>
<evidence type="ECO:0000256" key="1">
    <source>
        <dbReference type="ARBA" id="ARBA00004141"/>
    </source>
</evidence>
<keyword evidence="4 9" id="KW-0611">Plant defense</keyword>